<proteinExistence type="predicted"/>
<gene>
    <name evidence="15" type="ORF">MVEN_00182500</name>
</gene>
<feature type="binding site" evidence="11">
    <location>
        <position position="527"/>
    </location>
    <ligand>
        <name>Ca(2+)</name>
        <dbReference type="ChEBI" id="CHEBI:29108"/>
    </ligand>
</feature>
<keyword evidence="16" id="KW-1185">Reference proteome</keyword>
<evidence type="ECO:0000256" key="2">
    <source>
        <dbReference type="ARBA" id="ARBA00002451"/>
    </source>
</evidence>
<evidence type="ECO:0000256" key="7">
    <source>
        <dbReference type="ARBA" id="ARBA00022801"/>
    </source>
</evidence>
<dbReference type="GO" id="GO:0006508">
    <property type="term" value="P:proteolysis"/>
    <property type="evidence" value="ECO:0007669"/>
    <property type="project" value="UniProtKB-KW"/>
</dbReference>
<dbReference type="Gene3D" id="3.40.50.200">
    <property type="entry name" value="Peptidase S8/S53 domain"/>
    <property type="match status" value="1"/>
</dbReference>
<evidence type="ECO:0000256" key="11">
    <source>
        <dbReference type="PROSITE-ProRule" id="PRU01032"/>
    </source>
</evidence>
<dbReference type="InterPro" id="IPR036852">
    <property type="entry name" value="Peptidase_S8/S53_dom_sf"/>
</dbReference>
<dbReference type="PROSITE" id="PS51695">
    <property type="entry name" value="SEDOLISIN"/>
    <property type="match status" value="1"/>
</dbReference>
<dbReference type="PANTHER" id="PTHR14218:SF10">
    <property type="entry name" value="PEPTIDASE S53 DOMAIN-CONTAINING PROTEIN"/>
    <property type="match status" value="1"/>
</dbReference>
<feature type="binding site" evidence="11">
    <location>
        <position position="550"/>
    </location>
    <ligand>
        <name>Ca(2+)</name>
        <dbReference type="ChEBI" id="CHEBI:29108"/>
    </ligand>
</feature>
<evidence type="ECO:0000256" key="6">
    <source>
        <dbReference type="ARBA" id="ARBA00022723"/>
    </source>
</evidence>
<feature type="active site" description="Charge relay system" evidence="11">
    <location>
        <position position="286"/>
    </location>
</feature>
<keyword evidence="8 11" id="KW-0720">Serine protease</keyword>
<dbReference type="EMBL" id="JACAZI010000002">
    <property type="protein sequence ID" value="KAF7368588.1"/>
    <property type="molecule type" value="Genomic_DNA"/>
</dbReference>
<evidence type="ECO:0000259" key="14">
    <source>
        <dbReference type="PROSITE" id="PS51695"/>
    </source>
</evidence>
<evidence type="ECO:0000313" key="16">
    <source>
        <dbReference type="Proteomes" id="UP000620124"/>
    </source>
</evidence>
<dbReference type="SUPFAM" id="SSF54897">
    <property type="entry name" value="Protease propeptides/inhibitors"/>
    <property type="match status" value="1"/>
</dbReference>
<keyword evidence="6 11" id="KW-0479">Metal-binding</keyword>
<feature type="chain" id="PRO_5034349772" description="tripeptidyl-peptidase II" evidence="13">
    <location>
        <begin position="21"/>
        <end position="571"/>
    </location>
</feature>
<feature type="binding site" evidence="11">
    <location>
        <position position="552"/>
    </location>
    <ligand>
        <name>Ca(2+)</name>
        <dbReference type="ChEBI" id="CHEBI:29108"/>
    </ligand>
</feature>
<comment type="subcellular location">
    <subcellularLocation>
        <location evidence="3">Secreted</location>
        <location evidence="3">Extracellular space</location>
    </subcellularLocation>
</comment>
<feature type="region of interest" description="Disordered" evidence="12">
    <location>
        <begin position="173"/>
        <end position="201"/>
    </location>
</feature>
<dbReference type="Proteomes" id="UP000620124">
    <property type="component" value="Unassembled WGS sequence"/>
</dbReference>
<evidence type="ECO:0000256" key="10">
    <source>
        <dbReference type="ARBA" id="ARBA00023145"/>
    </source>
</evidence>
<feature type="domain" description="Peptidase S53" evidence="14">
    <location>
        <begin position="205"/>
        <end position="571"/>
    </location>
</feature>
<sequence>MAFQRLRLLISLIIVAAVSADRMVLHEQRAAPPAGFTSQGAAPANESITLRVALTSNNVKGLQDKLMSVSTPGGADFRQWLSMEDVKSYVQPSAATTTAFQSFAAANGLNSSVISPNGDWFSITLPISQANSLFAANFEKFTNPNMKTALTRTLSVSLPEELVGHVEVLHPTTAFDGPGTRPRLASGTRSRRAVPPDSCMGPNDTITPACLQTLYGIPTTPATQTNSTLFVTGYTEQWAQRADLVNFLKAFRPDIPPNTTYALETLDGGSDPQQADDFDIVEANLDIQYTVGLATGVPVTFLSVGDDDTEEAFFTQLLDTTTSLAGAANPPTTITTSYGSNEVDFGSSLATKICNGYMALGARGISVLFASGDGGVRGGHDDESQCNNNTFIPVFPSTCPFVTSVGATVNFNPEIAESFSSGGFSNFFPTPSYQSGAVAAYLKSLPSDFPGIFNSSGRGFPDVAFQGSQFAVVFNNKTAGFDGTSCASPGFTSVIALINDRLVADGKPVLGFLNPWLYGNAGALTDITIGHNSGDACGNSTFSGFDASAGWDPLTGLGTPIFDKLLTAAMA</sequence>
<feature type="signal peptide" evidence="13">
    <location>
        <begin position="1"/>
        <end position="20"/>
    </location>
</feature>
<dbReference type="PANTHER" id="PTHR14218">
    <property type="entry name" value="PROTEASE S8 TRIPEPTIDYL PEPTIDASE I CLN2"/>
    <property type="match status" value="1"/>
</dbReference>
<keyword evidence="10" id="KW-0865">Zymogen</keyword>
<evidence type="ECO:0000256" key="3">
    <source>
        <dbReference type="ARBA" id="ARBA00004239"/>
    </source>
</evidence>
<dbReference type="OrthoDB" id="2876215at2759"/>
<dbReference type="InterPro" id="IPR015366">
    <property type="entry name" value="S53_propep"/>
</dbReference>
<comment type="caution">
    <text evidence="15">The sequence shown here is derived from an EMBL/GenBank/DDBJ whole genome shotgun (WGS) entry which is preliminary data.</text>
</comment>
<evidence type="ECO:0000256" key="12">
    <source>
        <dbReference type="SAM" id="MobiDB-lite"/>
    </source>
</evidence>
<feature type="binding site" evidence="11">
    <location>
        <position position="526"/>
    </location>
    <ligand>
        <name>Ca(2+)</name>
        <dbReference type="ChEBI" id="CHEBI:29108"/>
    </ligand>
</feature>
<dbReference type="CDD" id="cd11377">
    <property type="entry name" value="Pro-peptidase_S53"/>
    <property type="match status" value="1"/>
</dbReference>
<dbReference type="GO" id="GO:0008240">
    <property type="term" value="F:tripeptidyl-peptidase activity"/>
    <property type="evidence" value="ECO:0007669"/>
    <property type="project" value="UniProtKB-EC"/>
</dbReference>
<evidence type="ECO:0000256" key="13">
    <source>
        <dbReference type="SAM" id="SignalP"/>
    </source>
</evidence>
<dbReference type="InterPro" id="IPR000209">
    <property type="entry name" value="Peptidase_S8/S53_dom"/>
</dbReference>
<dbReference type="Pfam" id="PF00082">
    <property type="entry name" value="Peptidase_S8"/>
    <property type="match status" value="1"/>
</dbReference>
<dbReference type="GO" id="GO:0005576">
    <property type="term" value="C:extracellular region"/>
    <property type="evidence" value="ECO:0007669"/>
    <property type="project" value="UniProtKB-SubCell"/>
</dbReference>
<organism evidence="15 16">
    <name type="scientific">Mycena venus</name>
    <dbReference type="NCBI Taxonomy" id="2733690"/>
    <lineage>
        <taxon>Eukaryota</taxon>
        <taxon>Fungi</taxon>
        <taxon>Dikarya</taxon>
        <taxon>Basidiomycota</taxon>
        <taxon>Agaricomycotina</taxon>
        <taxon>Agaricomycetes</taxon>
        <taxon>Agaricomycetidae</taxon>
        <taxon>Agaricales</taxon>
        <taxon>Marasmiineae</taxon>
        <taxon>Mycenaceae</taxon>
        <taxon>Mycena</taxon>
    </lineage>
</organism>
<dbReference type="GO" id="GO:0004252">
    <property type="term" value="F:serine-type endopeptidase activity"/>
    <property type="evidence" value="ECO:0007669"/>
    <property type="project" value="UniProtKB-UniRule"/>
</dbReference>
<name>A0A8H6YY24_9AGAR</name>
<reference evidence="15" key="1">
    <citation type="submission" date="2020-05" db="EMBL/GenBank/DDBJ databases">
        <title>Mycena genomes resolve the evolution of fungal bioluminescence.</title>
        <authorList>
            <person name="Tsai I.J."/>
        </authorList>
    </citation>
    <scope>NUCLEOTIDE SEQUENCE</scope>
    <source>
        <strain evidence="15">CCC161011</strain>
    </source>
</reference>
<dbReference type="InterPro" id="IPR050819">
    <property type="entry name" value="Tripeptidyl-peptidase_I"/>
</dbReference>
<evidence type="ECO:0000256" key="4">
    <source>
        <dbReference type="ARBA" id="ARBA00012462"/>
    </source>
</evidence>
<evidence type="ECO:0000256" key="1">
    <source>
        <dbReference type="ARBA" id="ARBA00001910"/>
    </source>
</evidence>
<dbReference type="InterPro" id="IPR030400">
    <property type="entry name" value="Sedolisin_dom"/>
</dbReference>
<dbReference type="CDD" id="cd04056">
    <property type="entry name" value="Peptidases_S53"/>
    <property type="match status" value="1"/>
</dbReference>
<evidence type="ECO:0000313" key="15">
    <source>
        <dbReference type="EMBL" id="KAF7368588.1"/>
    </source>
</evidence>
<keyword evidence="9 11" id="KW-0106">Calcium</keyword>
<keyword evidence="5 11" id="KW-0645">Protease</keyword>
<accession>A0A8H6YY24</accession>
<dbReference type="SUPFAM" id="SSF52743">
    <property type="entry name" value="Subtilisin-like"/>
    <property type="match status" value="1"/>
</dbReference>
<evidence type="ECO:0000256" key="5">
    <source>
        <dbReference type="ARBA" id="ARBA00022670"/>
    </source>
</evidence>
<comment type="cofactor">
    <cofactor evidence="11">
        <name>Ca(2+)</name>
        <dbReference type="ChEBI" id="CHEBI:29108"/>
    </cofactor>
    <text evidence="11">Binds 1 Ca(2+) ion per subunit.</text>
</comment>
<keyword evidence="7 11" id="KW-0378">Hydrolase</keyword>
<dbReference type="SMART" id="SM00944">
    <property type="entry name" value="Pro-kuma_activ"/>
    <property type="match status" value="1"/>
</dbReference>
<dbReference type="GO" id="GO:0046872">
    <property type="term" value="F:metal ion binding"/>
    <property type="evidence" value="ECO:0007669"/>
    <property type="project" value="UniProtKB-UniRule"/>
</dbReference>
<comment type="catalytic activity">
    <reaction evidence="1">
        <text>Release of an N-terminal tripeptide from a polypeptide.</text>
        <dbReference type="EC" id="3.4.14.10"/>
    </reaction>
</comment>
<keyword evidence="13" id="KW-0732">Signal</keyword>
<dbReference type="EC" id="3.4.14.10" evidence="4"/>
<feature type="active site" description="Charge relay system" evidence="11">
    <location>
        <position position="282"/>
    </location>
</feature>
<comment type="function">
    <text evidence="2">Secreted tripeptidyl-peptidase which degrades proteins at acidic pHs and is involved in virulence.</text>
</comment>
<dbReference type="Pfam" id="PF09286">
    <property type="entry name" value="Pro-kuma_activ"/>
    <property type="match status" value="1"/>
</dbReference>
<evidence type="ECO:0000256" key="8">
    <source>
        <dbReference type="ARBA" id="ARBA00022825"/>
    </source>
</evidence>
<feature type="active site" description="Charge relay system" evidence="11">
    <location>
        <position position="485"/>
    </location>
</feature>
<evidence type="ECO:0000256" key="9">
    <source>
        <dbReference type="ARBA" id="ARBA00022837"/>
    </source>
</evidence>
<dbReference type="AlphaFoldDB" id="A0A8H6YY24"/>
<protein>
    <recommendedName>
        <fullName evidence="4">tripeptidyl-peptidase II</fullName>
        <ecNumber evidence="4">3.4.14.10</ecNumber>
    </recommendedName>
</protein>